<accession>A0A8X6PKH3</accession>
<reference evidence="1" key="1">
    <citation type="submission" date="2020-08" db="EMBL/GenBank/DDBJ databases">
        <title>Multicomponent nature underlies the extraordinary mechanical properties of spider dragline silk.</title>
        <authorList>
            <person name="Kono N."/>
            <person name="Nakamura H."/>
            <person name="Mori M."/>
            <person name="Yoshida Y."/>
            <person name="Ohtoshi R."/>
            <person name="Malay A.D."/>
            <person name="Moran D.A.P."/>
            <person name="Tomita M."/>
            <person name="Numata K."/>
            <person name="Arakawa K."/>
        </authorList>
    </citation>
    <scope>NUCLEOTIDE SEQUENCE</scope>
</reference>
<name>A0A8X6PKH3_NEPPI</name>
<proteinExistence type="predicted"/>
<sequence>MCGCVVLHFRATIHFNALLSQSVNFDFRPLFCFTEDTFHRFAGCLPLHNPLHSDARNTHKVDCSLCCPTSSVHTSLPIEHNGALLGTKCQIVKSPNAQRMPSLSPPLDRKLWRCCVGRSKYDTFGNGWCSKVVDEKRSSTVETECCSSFGTSLFF</sequence>
<dbReference type="EMBL" id="BMAW01020712">
    <property type="protein sequence ID" value="GFT69494.1"/>
    <property type="molecule type" value="Genomic_DNA"/>
</dbReference>
<evidence type="ECO:0000313" key="1">
    <source>
        <dbReference type="EMBL" id="GFT69494.1"/>
    </source>
</evidence>
<comment type="caution">
    <text evidence="1">The sequence shown here is derived from an EMBL/GenBank/DDBJ whole genome shotgun (WGS) entry which is preliminary data.</text>
</comment>
<keyword evidence="2" id="KW-1185">Reference proteome</keyword>
<evidence type="ECO:0000313" key="2">
    <source>
        <dbReference type="Proteomes" id="UP000887013"/>
    </source>
</evidence>
<organism evidence="1 2">
    <name type="scientific">Nephila pilipes</name>
    <name type="common">Giant wood spider</name>
    <name type="synonym">Nephila maculata</name>
    <dbReference type="NCBI Taxonomy" id="299642"/>
    <lineage>
        <taxon>Eukaryota</taxon>
        <taxon>Metazoa</taxon>
        <taxon>Ecdysozoa</taxon>
        <taxon>Arthropoda</taxon>
        <taxon>Chelicerata</taxon>
        <taxon>Arachnida</taxon>
        <taxon>Araneae</taxon>
        <taxon>Araneomorphae</taxon>
        <taxon>Entelegynae</taxon>
        <taxon>Araneoidea</taxon>
        <taxon>Nephilidae</taxon>
        <taxon>Nephila</taxon>
    </lineage>
</organism>
<protein>
    <submittedName>
        <fullName evidence="1">Uncharacterized protein</fullName>
    </submittedName>
</protein>
<dbReference type="AlphaFoldDB" id="A0A8X6PKH3"/>
<gene>
    <name evidence="1" type="ORF">NPIL_500191</name>
</gene>
<dbReference type="Proteomes" id="UP000887013">
    <property type="component" value="Unassembled WGS sequence"/>
</dbReference>